<dbReference type="EMBL" id="OFSM01000061">
    <property type="protein sequence ID" value="SOY32658.1"/>
    <property type="molecule type" value="Genomic_DNA"/>
</dbReference>
<dbReference type="AlphaFoldDB" id="A0A2K4ZQ88"/>
<gene>
    <name evidence="1" type="ORF">AMURIS_05424</name>
</gene>
<organism evidence="1 2">
    <name type="scientific">Acetatifactor muris</name>
    <dbReference type="NCBI Taxonomy" id="879566"/>
    <lineage>
        <taxon>Bacteria</taxon>
        <taxon>Bacillati</taxon>
        <taxon>Bacillota</taxon>
        <taxon>Clostridia</taxon>
        <taxon>Lachnospirales</taxon>
        <taxon>Lachnospiraceae</taxon>
        <taxon>Acetatifactor</taxon>
    </lineage>
</organism>
<reference evidence="1 2" key="1">
    <citation type="submission" date="2018-01" db="EMBL/GenBank/DDBJ databases">
        <authorList>
            <person name="Gaut B.S."/>
            <person name="Morton B.R."/>
            <person name="Clegg M.T."/>
            <person name="Duvall M.R."/>
        </authorList>
    </citation>
    <scope>NUCLEOTIDE SEQUENCE [LARGE SCALE GENOMIC DNA]</scope>
    <source>
        <strain evidence="1">GP69</strain>
    </source>
</reference>
<proteinExistence type="predicted"/>
<evidence type="ECO:0000313" key="1">
    <source>
        <dbReference type="EMBL" id="SOY32658.1"/>
    </source>
</evidence>
<evidence type="ECO:0000313" key="2">
    <source>
        <dbReference type="Proteomes" id="UP000236311"/>
    </source>
</evidence>
<keyword evidence="2" id="KW-1185">Reference proteome</keyword>
<sequence>MTGTFYRTGFNKIDHSAFGGVIYQSDFNTNNRKLTPDGSVIAQKIMADKLWMEKLIKIAGNKNYIKTKNGGINNA</sequence>
<accession>A0A2K4ZQ88</accession>
<protein>
    <submittedName>
        <fullName evidence="1">Uncharacterized protein</fullName>
    </submittedName>
</protein>
<name>A0A2K4ZQ88_9FIRM</name>
<dbReference type="Proteomes" id="UP000236311">
    <property type="component" value="Unassembled WGS sequence"/>
</dbReference>